<keyword evidence="4" id="KW-0175">Coiled coil</keyword>
<feature type="compositionally biased region" description="Low complexity" evidence="5">
    <location>
        <begin position="953"/>
        <end position="962"/>
    </location>
</feature>
<feature type="region of interest" description="Disordered" evidence="5">
    <location>
        <begin position="861"/>
        <end position="972"/>
    </location>
</feature>
<feature type="compositionally biased region" description="Low complexity" evidence="5">
    <location>
        <begin position="773"/>
        <end position="784"/>
    </location>
</feature>
<dbReference type="AlphaFoldDB" id="A0AAE9IXB7"/>
<name>A0AAE9IXB7_CAEBR</name>
<dbReference type="PANTHER" id="PTHR46569:SF1">
    <property type="entry name" value="E3 UBIQUITIN-PROTEIN LIGASE RFWD3-RELATED"/>
    <property type="match status" value="1"/>
</dbReference>
<sequence>MDKWIPVLSSQLESPDFEFTTEFIGGDCVVQKDFLEDEATGKQCGWMIHVYFRPKEFQDRPFVADIVFRCGTKRRELMSVLIKNDSFFGHMRIKEKTGRLIIAARIRKLLCELDLSKPSGSRQFIVQNFEDQVKDGLIFYVDLAKMGQVGVDKYHNRNYGKSNDRNFDGSNRELAQKYRMHKLMRVIEENLTETKLMNWDEKILMALQYRMSPLYVQVQRKYLLTQWNILCRIQRLYLSTYAKQSKNSSNPYELIHKNLLQMVMMSDENICIGYLMTTACHVIIQGRPNDDPLGPTGAVGLIQDGTSTILVDAGDPWNGSEIVGKLKEHQVAPCQVTHVLVTHGHLDHCANLGLFPEATVIMDWDIGKRGNERAEYSVIPGWPYRVSEKCEILNLSGHTASDTIAIVQEKNRLVVYSGDLIEDSQDLQKFEDFLPLDEDEYEDLILSQEIIFGSGDMTSQEGGSYLQGSCSICFEDLRQTDKISAIVCGHIYHHGCISQWMAAKKQCPSCRRSVPKNGFVEKLFFDVQRMGGEVEKPAEIDYREEHYKISTTLKVEKEKAEKLDAENKVLKNEVKSLEKKVLKEKDKYRMEVPRLQATINHLQISSEETEALRLAVADARSKVRACEFYKILMTHSDNAEKQLGEYLRKGGNLDTEKFFQLQKAQIKDLTEKRREAAKEIENLRLENQSLKRKAQEDAVTRQTLKKSVLELRERANVETPINNKRLREVLEEVTPLAAKRKSLGFDDSSQLMGEELSFFKQQQQENQTPPAPAASKPSTSAMAPFSFDDDDDDDEYFRTPKLTERKKKVIIPKLSNDDSFKFDIPVPPNIINRIPPKLPTKVLPKVPIKAPAKVVIPRKDDKQRIEPTFSSSKTADDSFEFDLPLPSSLTTRISTKSIGNNNSSSQKSTNVPTKPPPTLKRHQSFDILMDLPPKRVPAPPVKTSRISSFFKRTTSSGATGSEGSKKEYVTID</sequence>
<dbReference type="Gene3D" id="3.30.40.10">
    <property type="entry name" value="Zinc/RING finger domain, C3HC4 (zinc finger)"/>
    <property type="match status" value="1"/>
</dbReference>
<evidence type="ECO:0000256" key="4">
    <source>
        <dbReference type="SAM" id="Coils"/>
    </source>
</evidence>
<dbReference type="Pfam" id="PF13639">
    <property type="entry name" value="zf-RING_2"/>
    <property type="match status" value="1"/>
</dbReference>
<dbReference type="SMART" id="SM00184">
    <property type="entry name" value="RING"/>
    <property type="match status" value="1"/>
</dbReference>
<dbReference type="InterPro" id="IPR036866">
    <property type="entry name" value="RibonucZ/Hydroxyglut_hydro"/>
</dbReference>
<dbReference type="InterPro" id="IPR013083">
    <property type="entry name" value="Znf_RING/FYVE/PHD"/>
</dbReference>
<dbReference type="Gene3D" id="3.60.15.10">
    <property type="entry name" value="Ribonuclease Z/Hydroxyacylglutathione hydrolase-like"/>
    <property type="match status" value="1"/>
</dbReference>
<dbReference type="InterPro" id="IPR001279">
    <property type="entry name" value="Metallo-B-lactamas"/>
</dbReference>
<evidence type="ECO:0000256" key="1">
    <source>
        <dbReference type="ARBA" id="ARBA00022771"/>
    </source>
</evidence>
<dbReference type="CDD" id="cd07711">
    <property type="entry name" value="MBLAC1-like_MBL-fold"/>
    <property type="match status" value="1"/>
</dbReference>
<dbReference type="GO" id="GO:0008270">
    <property type="term" value="F:zinc ion binding"/>
    <property type="evidence" value="ECO:0007669"/>
    <property type="project" value="UniProtKB-KW"/>
</dbReference>
<feature type="compositionally biased region" description="Polar residues" evidence="5">
    <location>
        <begin position="887"/>
        <end position="912"/>
    </location>
</feature>
<accession>A0AAE9IXB7</accession>
<dbReference type="SUPFAM" id="SSF57850">
    <property type="entry name" value="RING/U-box"/>
    <property type="match status" value="1"/>
</dbReference>
<dbReference type="InterPro" id="IPR052639">
    <property type="entry name" value="TRAIP_ubiq-protein_ligase"/>
</dbReference>
<dbReference type="PROSITE" id="PS50089">
    <property type="entry name" value="ZF_RING_2"/>
    <property type="match status" value="1"/>
</dbReference>
<evidence type="ECO:0000313" key="8">
    <source>
        <dbReference type="Proteomes" id="UP000827892"/>
    </source>
</evidence>
<dbReference type="SUPFAM" id="SSF56281">
    <property type="entry name" value="Metallo-hydrolase/oxidoreductase"/>
    <property type="match status" value="1"/>
</dbReference>
<keyword evidence="2" id="KW-0862">Zinc</keyword>
<keyword evidence="1 3" id="KW-0479">Metal-binding</keyword>
<evidence type="ECO:0000256" key="2">
    <source>
        <dbReference type="ARBA" id="ARBA00022833"/>
    </source>
</evidence>
<feature type="coiled-coil region" evidence="4">
    <location>
        <begin position="553"/>
        <end position="587"/>
    </location>
</feature>
<dbReference type="PANTHER" id="PTHR46569">
    <property type="entry name" value="E3 UBIQUITIN-PROTEIN LIGASE TRAIP"/>
    <property type="match status" value="1"/>
</dbReference>
<gene>
    <name evidence="7" type="ORF">L3Y34_019887</name>
</gene>
<reference evidence="7 8" key="1">
    <citation type="submission" date="2022-05" db="EMBL/GenBank/DDBJ databases">
        <title>Chromosome-level reference genomes for two strains of Caenorhabditis briggsae: an improved platform for comparative genomics.</title>
        <authorList>
            <person name="Stevens L."/>
            <person name="Andersen E.C."/>
        </authorList>
    </citation>
    <scope>NUCLEOTIDE SEQUENCE [LARGE SCALE GENOMIC DNA]</scope>
    <source>
        <strain evidence="7">QX1410_ONT</strain>
        <tissue evidence="7">Whole-organism</tissue>
    </source>
</reference>
<evidence type="ECO:0000259" key="6">
    <source>
        <dbReference type="PROSITE" id="PS50089"/>
    </source>
</evidence>
<dbReference type="Proteomes" id="UP000827892">
    <property type="component" value="Chromosome II"/>
</dbReference>
<evidence type="ECO:0000256" key="3">
    <source>
        <dbReference type="PROSITE-ProRule" id="PRU00175"/>
    </source>
</evidence>
<proteinExistence type="predicted"/>
<dbReference type="SMART" id="SM00849">
    <property type="entry name" value="Lactamase_B"/>
    <property type="match status" value="1"/>
</dbReference>
<feature type="compositionally biased region" description="Basic and acidic residues" evidence="5">
    <location>
        <begin position="963"/>
        <end position="972"/>
    </location>
</feature>
<dbReference type="Pfam" id="PF00753">
    <property type="entry name" value="Lactamase_B"/>
    <property type="match status" value="1"/>
</dbReference>
<organism evidence="7 8">
    <name type="scientific">Caenorhabditis briggsae</name>
    <dbReference type="NCBI Taxonomy" id="6238"/>
    <lineage>
        <taxon>Eukaryota</taxon>
        <taxon>Metazoa</taxon>
        <taxon>Ecdysozoa</taxon>
        <taxon>Nematoda</taxon>
        <taxon>Chromadorea</taxon>
        <taxon>Rhabditida</taxon>
        <taxon>Rhabditina</taxon>
        <taxon>Rhabditomorpha</taxon>
        <taxon>Rhabditoidea</taxon>
        <taxon>Rhabditidae</taxon>
        <taxon>Peloderinae</taxon>
        <taxon>Caenorhabditis</taxon>
    </lineage>
</organism>
<feature type="coiled-coil region" evidence="4">
    <location>
        <begin position="659"/>
        <end position="700"/>
    </location>
</feature>
<feature type="domain" description="RING-type" evidence="6">
    <location>
        <begin position="470"/>
        <end position="511"/>
    </location>
</feature>
<feature type="region of interest" description="Disordered" evidence="5">
    <location>
        <begin position="761"/>
        <end position="797"/>
    </location>
</feature>
<evidence type="ECO:0000313" key="7">
    <source>
        <dbReference type="EMBL" id="ULU08977.1"/>
    </source>
</evidence>
<evidence type="ECO:0000256" key="5">
    <source>
        <dbReference type="SAM" id="MobiDB-lite"/>
    </source>
</evidence>
<dbReference type="InterPro" id="IPR001841">
    <property type="entry name" value="Znf_RING"/>
</dbReference>
<keyword evidence="1 3" id="KW-0863">Zinc-finger</keyword>
<protein>
    <recommendedName>
        <fullName evidence="6">RING-type domain-containing protein</fullName>
    </recommendedName>
</protein>
<dbReference type="EMBL" id="CP090892">
    <property type="protein sequence ID" value="ULU08977.1"/>
    <property type="molecule type" value="Genomic_DNA"/>
</dbReference>